<dbReference type="InterPro" id="IPR028082">
    <property type="entry name" value="Peripla_BP_I"/>
</dbReference>
<dbReference type="RefSeq" id="WP_225964207.1">
    <property type="nucleotide sequence ID" value="NZ_JADBEK010000001.1"/>
</dbReference>
<dbReference type="InterPro" id="IPR028081">
    <property type="entry name" value="Leu-bd"/>
</dbReference>
<evidence type="ECO:0000259" key="3">
    <source>
        <dbReference type="Pfam" id="PF13458"/>
    </source>
</evidence>
<dbReference type="InterPro" id="IPR051010">
    <property type="entry name" value="BCAA_transport"/>
</dbReference>
<proteinExistence type="inferred from homology"/>
<comment type="caution">
    <text evidence="4">The sequence shown here is derived from an EMBL/GenBank/DDBJ whole genome shotgun (WGS) entry which is preliminary data.</text>
</comment>
<evidence type="ECO:0000256" key="1">
    <source>
        <dbReference type="ARBA" id="ARBA00010062"/>
    </source>
</evidence>
<dbReference type="Gene3D" id="3.40.50.2300">
    <property type="match status" value="3"/>
</dbReference>
<dbReference type="PANTHER" id="PTHR30483:SF6">
    <property type="entry name" value="PERIPLASMIC BINDING PROTEIN OF ABC TRANSPORTER FOR NATURAL AMINO ACIDS"/>
    <property type="match status" value="1"/>
</dbReference>
<feature type="domain" description="Leucine-binding protein" evidence="3">
    <location>
        <begin position="111"/>
        <end position="419"/>
    </location>
</feature>
<name>A0ABR9MIV9_9ACTN</name>
<dbReference type="PANTHER" id="PTHR30483">
    <property type="entry name" value="LEUCINE-SPECIFIC-BINDING PROTEIN"/>
    <property type="match status" value="1"/>
</dbReference>
<protein>
    <submittedName>
        <fullName evidence="4">Branched-chain amino acid transport system substrate-binding protein</fullName>
    </submittedName>
</protein>
<dbReference type="EMBL" id="JADBEK010000001">
    <property type="protein sequence ID" value="MBE1592869.1"/>
    <property type="molecule type" value="Genomic_DNA"/>
</dbReference>
<gene>
    <name evidence="4" type="ORF">H4W80_011127</name>
</gene>
<comment type="similarity">
    <text evidence="1">Belongs to the leucine-binding protein family.</text>
</comment>
<evidence type="ECO:0000313" key="4">
    <source>
        <dbReference type="EMBL" id="MBE1592869.1"/>
    </source>
</evidence>
<reference evidence="4 5" key="1">
    <citation type="submission" date="2020-10" db="EMBL/GenBank/DDBJ databases">
        <title>Sequencing the genomes of 1000 actinobacteria strains.</title>
        <authorList>
            <person name="Klenk H.-P."/>
        </authorList>
    </citation>
    <scope>NUCLEOTIDE SEQUENCE [LARGE SCALE GENOMIC DNA]</scope>
    <source>
        <strain evidence="4 5">DSM 43173</strain>
    </source>
</reference>
<keyword evidence="2" id="KW-0732">Signal</keyword>
<keyword evidence="5" id="KW-1185">Reference proteome</keyword>
<dbReference type="Pfam" id="PF13458">
    <property type="entry name" value="Peripla_BP_6"/>
    <property type="match status" value="1"/>
</dbReference>
<dbReference type="Proteomes" id="UP000633509">
    <property type="component" value="Unassembled WGS sequence"/>
</dbReference>
<dbReference type="CDD" id="cd06346">
    <property type="entry name" value="PBP1_ABC_ligand_binding-like"/>
    <property type="match status" value="1"/>
</dbReference>
<sequence length="490" mass="50094">MIRISRAPAAATATRIPVPAAAATRVPVPAAACLPVVASAIRLPVLGIARLRVAVMASRVPVVAAARLPVAVMAACLVLVACSGGGTTAAPAGSASAPPSSAAVAKKGDGTLTIGTVLPQTGSLAYLGPPMFTGVNLALKEVNEAGGVLGKPVTKYDTDSGDTTTNIASQSADKLLAQKVDAIVGAASSSVSESIIDKITRAGVVQFSPANTSDKFTTINDRGLYFRTAPPDKLQGRVLGDLVVADGNDTVGILAMQDSYGTGLADQVEKTVTDGGGEVVERVDYDPKAADFSADVARIKAKNPKGIVLIGFEETAKVVAELVKQGLTADKYKWYMVDGNMSNTNFVRAPKGTLDGVKGTLPGAAAPEAFQKKLLAVNPGLTEFTYAAESYDAVTLIALAAEVAKDDSGAAIAAKLAEVSKGGEKCTGFKECVDLLKAGKDIDYEGVSGPVDFNEVGDPSVATIGVYRYGADNKFDAAKAVEYRQGNIAG</sequence>
<dbReference type="SUPFAM" id="SSF53822">
    <property type="entry name" value="Periplasmic binding protein-like I"/>
    <property type="match status" value="1"/>
</dbReference>
<evidence type="ECO:0000256" key="2">
    <source>
        <dbReference type="ARBA" id="ARBA00022729"/>
    </source>
</evidence>
<evidence type="ECO:0000313" key="5">
    <source>
        <dbReference type="Proteomes" id="UP000633509"/>
    </source>
</evidence>
<accession>A0ABR9MIV9</accession>
<organism evidence="4 5">
    <name type="scientific">Nonomuraea angiospora</name>
    <dbReference type="NCBI Taxonomy" id="46172"/>
    <lineage>
        <taxon>Bacteria</taxon>
        <taxon>Bacillati</taxon>
        <taxon>Actinomycetota</taxon>
        <taxon>Actinomycetes</taxon>
        <taxon>Streptosporangiales</taxon>
        <taxon>Streptosporangiaceae</taxon>
        <taxon>Nonomuraea</taxon>
    </lineage>
</organism>